<dbReference type="GO" id="GO:0046872">
    <property type="term" value="F:metal ion binding"/>
    <property type="evidence" value="ECO:0007669"/>
    <property type="project" value="UniProtKB-KW"/>
</dbReference>
<keyword evidence="2" id="KW-0479">Metal-binding</keyword>
<organism evidence="8 9">
    <name type="scientific">Leptothrix cholodnii (strain ATCC 51168 / LMG 8142 / SP-6)</name>
    <name type="common">Leptothrix discophora (strain SP-6)</name>
    <dbReference type="NCBI Taxonomy" id="395495"/>
    <lineage>
        <taxon>Bacteria</taxon>
        <taxon>Pseudomonadati</taxon>
        <taxon>Pseudomonadota</taxon>
        <taxon>Betaproteobacteria</taxon>
        <taxon>Burkholderiales</taxon>
        <taxon>Sphaerotilaceae</taxon>
        <taxon>Leptothrix</taxon>
    </lineage>
</organism>
<comment type="cofactor">
    <cofactor evidence="5">
        <name>[2Fe-2S] cluster</name>
        <dbReference type="ChEBI" id="CHEBI:190135"/>
    </cofactor>
</comment>
<keyword evidence="9" id="KW-1185">Reference proteome</keyword>
<evidence type="ECO:0000256" key="5">
    <source>
        <dbReference type="ARBA" id="ARBA00034078"/>
    </source>
</evidence>
<reference evidence="8 9" key="1">
    <citation type="submission" date="2008-03" db="EMBL/GenBank/DDBJ databases">
        <title>Complete sequence of Leptothrix cholodnii SP-6.</title>
        <authorList>
            <consortium name="US DOE Joint Genome Institute"/>
            <person name="Copeland A."/>
            <person name="Lucas S."/>
            <person name="Lapidus A."/>
            <person name="Glavina del Rio T."/>
            <person name="Dalin E."/>
            <person name="Tice H."/>
            <person name="Bruce D."/>
            <person name="Goodwin L."/>
            <person name="Pitluck S."/>
            <person name="Chertkov O."/>
            <person name="Brettin T."/>
            <person name="Detter J.C."/>
            <person name="Han C."/>
            <person name="Kuske C.R."/>
            <person name="Schmutz J."/>
            <person name="Larimer F."/>
            <person name="Land M."/>
            <person name="Hauser L."/>
            <person name="Kyrpides N."/>
            <person name="Lykidis A."/>
            <person name="Emerson D."/>
            <person name="Richardson P."/>
        </authorList>
    </citation>
    <scope>NUCLEOTIDE SEQUENCE [LARGE SCALE GENOMIC DNA]</scope>
    <source>
        <strain evidence="9">ATCC 51168 / LMG 8142 / SP-6</strain>
    </source>
</reference>
<dbReference type="PROSITE" id="PS51296">
    <property type="entry name" value="RIESKE"/>
    <property type="match status" value="1"/>
</dbReference>
<dbReference type="Gene3D" id="2.102.10.10">
    <property type="entry name" value="Rieske [2Fe-2S] iron-sulphur domain"/>
    <property type="match status" value="1"/>
</dbReference>
<comment type="similarity">
    <text evidence="6">Belongs to the bacterial ring-hydroxylating dioxygenase ferredoxin component family.</text>
</comment>
<sequence length="123" mass="13199">MGTTMNDDGWVDALGAEELPEGGRRLLRLAGREIALFHVDAAYYALDDSCPHAGASLAGGRLEGKHIVCRAHGLRFELATGCMARVAGFGTPVHPVRVRDGRVEIRLPIERGATIPILSKETP</sequence>
<evidence type="ECO:0000256" key="3">
    <source>
        <dbReference type="ARBA" id="ARBA00023004"/>
    </source>
</evidence>
<feature type="domain" description="Rieske" evidence="7">
    <location>
        <begin position="11"/>
        <end position="105"/>
    </location>
</feature>
<evidence type="ECO:0000259" key="7">
    <source>
        <dbReference type="PROSITE" id="PS51296"/>
    </source>
</evidence>
<dbReference type="PANTHER" id="PTHR21496:SF0">
    <property type="entry name" value="RIESKE DOMAIN-CONTAINING PROTEIN"/>
    <property type="match status" value="1"/>
</dbReference>
<dbReference type="STRING" id="395495.Lcho_2166"/>
<dbReference type="AlphaFoldDB" id="B1Y2U0"/>
<dbReference type="RefSeq" id="WP_012347192.1">
    <property type="nucleotide sequence ID" value="NC_010524.1"/>
</dbReference>
<keyword evidence="3" id="KW-0408">Iron</keyword>
<protein>
    <submittedName>
        <fullName evidence="8">Rieske (2Fe-2S) domain protein</fullName>
    </submittedName>
</protein>
<dbReference type="GO" id="GO:0051537">
    <property type="term" value="F:2 iron, 2 sulfur cluster binding"/>
    <property type="evidence" value="ECO:0007669"/>
    <property type="project" value="UniProtKB-KW"/>
</dbReference>
<dbReference type="EMBL" id="CP001013">
    <property type="protein sequence ID" value="ACB34432.1"/>
    <property type="molecule type" value="Genomic_DNA"/>
</dbReference>
<dbReference type="Pfam" id="PF00355">
    <property type="entry name" value="Rieske"/>
    <property type="match status" value="1"/>
</dbReference>
<dbReference type="PANTHER" id="PTHR21496">
    <property type="entry name" value="FERREDOXIN-RELATED"/>
    <property type="match status" value="1"/>
</dbReference>
<dbReference type="KEGG" id="lch:Lcho_2166"/>
<dbReference type="SUPFAM" id="SSF50022">
    <property type="entry name" value="ISP domain"/>
    <property type="match status" value="1"/>
</dbReference>
<proteinExistence type="inferred from homology"/>
<evidence type="ECO:0000313" key="9">
    <source>
        <dbReference type="Proteomes" id="UP000001693"/>
    </source>
</evidence>
<dbReference type="Proteomes" id="UP000001693">
    <property type="component" value="Chromosome"/>
</dbReference>
<keyword evidence="1" id="KW-0001">2Fe-2S</keyword>
<keyword evidence="4" id="KW-0411">Iron-sulfur</keyword>
<evidence type="ECO:0000256" key="6">
    <source>
        <dbReference type="ARBA" id="ARBA00038001"/>
    </source>
</evidence>
<dbReference type="eggNOG" id="COG2146">
    <property type="taxonomic scope" value="Bacteria"/>
</dbReference>
<name>B1Y2U0_LEPCP</name>
<evidence type="ECO:0000313" key="8">
    <source>
        <dbReference type="EMBL" id="ACB34432.1"/>
    </source>
</evidence>
<dbReference type="HOGENOM" id="CLU_055690_5_3_4"/>
<evidence type="ECO:0000256" key="1">
    <source>
        <dbReference type="ARBA" id="ARBA00022714"/>
    </source>
</evidence>
<evidence type="ECO:0000256" key="2">
    <source>
        <dbReference type="ARBA" id="ARBA00022723"/>
    </source>
</evidence>
<dbReference type="InterPro" id="IPR017941">
    <property type="entry name" value="Rieske_2Fe-2S"/>
</dbReference>
<dbReference type="InterPro" id="IPR036922">
    <property type="entry name" value="Rieske_2Fe-2S_sf"/>
</dbReference>
<accession>B1Y2U0</accession>
<evidence type="ECO:0000256" key="4">
    <source>
        <dbReference type="ARBA" id="ARBA00023014"/>
    </source>
</evidence>
<gene>
    <name evidence="8" type="ordered locus">Lcho_2166</name>
</gene>